<organism evidence="1 2">
    <name type="scientific">Lysinibacter cavernae</name>
    <dbReference type="NCBI Taxonomy" id="1640652"/>
    <lineage>
        <taxon>Bacteria</taxon>
        <taxon>Bacillati</taxon>
        <taxon>Actinomycetota</taxon>
        <taxon>Actinomycetes</taxon>
        <taxon>Micrococcales</taxon>
        <taxon>Microbacteriaceae</taxon>
        <taxon>Lysinibacter</taxon>
    </lineage>
</organism>
<evidence type="ECO:0000313" key="1">
    <source>
        <dbReference type="EMBL" id="NIH52556.1"/>
    </source>
</evidence>
<evidence type="ECO:0000313" key="2">
    <source>
        <dbReference type="Proteomes" id="UP000541033"/>
    </source>
</evidence>
<accession>A0A7X5QZ09</accession>
<keyword evidence="2" id="KW-1185">Reference proteome</keyword>
<dbReference type="AlphaFoldDB" id="A0A7X5QZ09"/>
<proteinExistence type="predicted"/>
<comment type="caution">
    <text evidence="1">The sequence shown here is derived from an EMBL/GenBank/DDBJ whole genome shotgun (WGS) entry which is preliminary data.</text>
</comment>
<gene>
    <name evidence="1" type="ORF">FHX76_000424</name>
</gene>
<sequence>MMVDQVVDIVEFGIPGGQGDRGRDNQLKIGTVTTGATGAAAAASIVGTYPEQTLNLTLPRGSTGATGAGQNWADILGKPTTFTPSAHTHTVAEVTGLAARLAAIETVTEGTVVVNSGWVFSTSRLRKTGRRVLADITIGRTSALALTGVVVVPGTIPTGFQPETLQRYTPGLNLNGSVDAWIAPDGSINLRTFFSGGITISTNTQIAIQGVSWDTPV</sequence>
<protein>
    <submittedName>
        <fullName evidence="1">Uncharacterized protein</fullName>
    </submittedName>
</protein>
<dbReference type="Proteomes" id="UP000541033">
    <property type="component" value="Unassembled WGS sequence"/>
</dbReference>
<dbReference type="EMBL" id="JAAMOX010000001">
    <property type="protein sequence ID" value="NIH52556.1"/>
    <property type="molecule type" value="Genomic_DNA"/>
</dbReference>
<name>A0A7X5QZ09_9MICO</name>
<reference evidence="1 2" key="1">
    <citation type="submission" date="2020-02" db="EMBL/GenBank/DDBJ databases">
        <title>Sequencing the genomes of 1000 actinobacteria strains.</title>
        <authorList>
            <person name="Klenk H.-P."/>
        </authorList>
    </citation>
    <scope>NUCLEOTIDE SEQUENCE [LARGE SCALE GENOMIC DNA]</scope>
    <source>
        <strain evidence="1 2">DSM 27960</strain>
    </source>
</reference>
<dbReference type="RefSeq" id="WP_167147276.1">
    <property type="nucleotide sequence ID" value="NZ_JAAMOX010000001.1"/>
</dbReference>